<keyword evidence="6 8" id="KW-0411">Iron-sulfur</keyword>
<dbReference type="EMBL" id="PQWO01000004">
    <property type="protein sequence ID" value="PZD73854.1"/>
    <property type="molecule type" value="Genomic_DNA"/>
</dbReference>
<evidence type="ECO:0000259" key="9">
    <source>
        <dbReference type="PROSITE" id="PS51918"/>
    </source>
</evidence>
<dbReference type="PROSITE" id="PS51918">
    <property type="entry name" value="RADICAL_SAM"/>
    <property type="match status" value="1"/>
</dbReference>
<dbReference type="UniPathway" id="UPA00391"/>
<comment type="similarity">
    <text evidence="8">Belongs to the radical SAM superfamily. 7-carboxy-7-deazaguanine synthase family.</text>
</comment>
<dbReference type="CDD" id="cd01335">
    <property type="entry name" value="Radical_SAM"/>
    <property type="match status" value="1"/>
</dbReference>
<comment type="caution">
    <text evidence="10">The sequence shown here is derived from an EMBL/GenBank/DDBJ whole genome shotgun (WGS) entry which is preliminary data.</text>
</comment>
<evidence type="ECO:0000256" key="8">
    <source>
        <dbReference type="HAMAP-Rule" id="MF_00917"/>
    </source>
</evidence>
<evidence type="ECO:0000256" key="3">
    <source>
        <dbReference type="ARBA" id="ARBA00022723"/>
    </source>
</evidence>
<feature type="binding site" evidence="8">
    <location>
        <begin position="57"/>
        <end position="59"/>
    </location>
    <ligand>
        <name>S-adenosyl-L-methionine</name>
        <dbReference type="ChEBI" id="CHEBI:59789"/>
    </ligand>
</feature>
<keyword evidence="1 8" id="KW-0004">4Fe-4S</keyword>
<feature type="binding site" evidence="8">
    <location>
        <position position="60"/>
    </location>
    <ligand>
        <name>Mg(2+)</name>
        <dbReference type="ChEBI" id="CHEBI:18420"/>
    </ligand>
</feature>
<evidence type="ECO:0000313" key="11">
    <source>
        <dbReference type="Proteomes" id="UP000248857"/>
    </source>
</evidence>
<dbReference type="OrthoDB" id="9792276at2"/>
<organism evidence="10 11">
    <name type="scientific">Acaryochloris thomasi RCC1774</name>
    <dbReference type="NCBI Taxonomy" id="1764569"/>
    <lineage>
        <taxon>Bacteria</taxon>
        <taxon>Bacillati</taxon>
        <taxon>Cyanobacteriota</taxon>
        <taxon>Cyanophyceae</taxon>
        <taxon>Acaryochloridales</taxon>
        <taxon>Acaryochloridaceae</taxon>
        <taxon>Acaryochloris</taxon>
        <taxon>Acaryochloris thomasi</taxon>
    </lineage>
</organism>
<evidence type="ECO:0000256" key="5">
    <source>
        <dbReference type="ARBA" id="ARBA00023004"/>
    </source>
</evidence>
<keyword evidence="3 8" id="KW-0479">Metal-binding</keyword>
<dbReference type="PIRSF" id="PIRSF000370">
    <property type="entry name" value="QueE"/>
    <property type="match status" value="1"/>
</dbReference>
<dbReference type="Proteomes" id="UP000248857">
    <property type="component" value="Unassembled WGS sequence"/>
</dbReference>
<keyword evidence="8" id="KW-0671">Queuosine biosynthesis</keyword>
<evidence type="ECO:0000256" key="6">
    <source>
        <dbReference type="ARBA" id="ARBA00023014"/>
    </source>
</evidence>
<feature type="binding site" evidence="8">
    <location>
        <position position="47"/>
    </location>
    <ligand>
        <name>substrate</name>
    </ligand>
</feature>
<dbReference type="InterPro" id="IPR024924">
    <property type="entry name" value="7-CO-7-deazaguanine_synth-like"/>
</dbReference>
<feature type="binding site" evidence="8">
    <location>
        <position position="55"/>
    </location>
    <ligand>
        <name>[4Fe-4S] cluster</name>
        <dbReference type="ChEBI" id="CHEBI:49883"/>
        <note>4Fe-4S-S-AdoMet</note>
    </ligand>
</feature>
<feature type="binding site" evidence="8">
    <location>
        <position position="51"/>
    </location>
    <ligand>
        <name>[4Fe-4S] cluster</name>
        <dbReference type="ChEBI" id="CHEBI:49883"/>
        <note>4Fe-4S-S-AdoMet</note>
    </ligand>
</feature>
<evidence type="ECO:0000256" key="4">
    <source>
        <dbReference type="ARBA" id="ARBA00022842"/>
    </source>
</evidence>
<comment type="cofactor">
    <cofactor evidence="8">
        <name>[4Fe-4S] cluster</name>
        <dbReference type="ChEBI" id="CHEBI:49883"/>
    </cofactor>
    <text evidence="8">Binds 1 [4Fe-4S] cluster. The cluster is coordinated with 3 cysteines and an exchangeable S-adenosyl-L-methionine.</text>
</comment>
<evidence type="ECO:0000256" key="2">
    <source>
        <dbReference type="ARBA" id="ARBA00022691"/>
    </source>
</evidence>
<dbReference type="RefSeq" id="WP_110985691.1">
    <property type="nucleotide sequence ID" value="NZ_CAWNWM010000004.1"/>
</dbReference>
<feature type="binding site" evidence="8">
    <location>
        <begin position="32"/>
        <end position="34"/>
    </location>
    <ligand>
        <name>substrate</name>
    </ligand>
</feature>
<dbReference type="PANTHER" id="PTHR42836">
    <property type="entry name" value="7-CARBOXY-7-DEAZAGUANINE SYNTHASE"/>
    <property type="match status" value="1"/>
</dbReference>
<accession>A0A2W1JVV7</accession>
<evidence type="ECO:0000256" key="1">
    <source>
        <dbReference type="ARBA" id="ARBA00022485"/>
    </source>
</evidence>
<proteinExistence type="inferred from homology"/>
<feature type="domain" description="Radical SAM core" evidence="9">
    <location>
        <begin position="38"/>
        <end position="271"/>
    </location>
</feature>
<comment type="caution">
    <text evidence="8">Lacks conserved residue(s) required for the propagation of feature annotation.</text>
</comment>
<comment type="catalytic activity">
    <reaction evidence="8">
        <text>6-carboxy-5,6,7,8-tetrahydropterin + H(+) = 7-carboxy-7-carbaguanine + NH4(+)</text>
        <dbReference type="Rhea" id="RHEA:27974"/>
        <dbReference type="ChEBI" id="CHEBI:15378"/>
        <dbReference type="ChEBI" id="CHEBI:28938"/>
        <dbReference type="ChEBI" id="CHEBI:61032"/>
        <dbReference type="ChEBI" id="CHEBI:61036"/>
        <dbReference type="EC" id="4.3.99.3"/>
    </reaction>
</comment>
<dbReference type="InterPro" id="IPR058240">
    <property type="entry name" value="rSAM_sf"/>
</dbReference>
<reference evidence="10 11" key="1">
    <citation type="journal article" date="2018" name="Sci. Rep.">
        <title>A novel species of the marine cyanobacterium Acaryochloris with a unique pigment content and lifestyle.</title>
        <authorList>
            <person name="Partensky F."/>
            <person name="Six C."/>
            <person name="Ratin M."/>
            <person name="Garczarek L."/>
            <person name="Vaulot D."/>
            <person name="Probert I."/>
            <person name="Calteau A."/>
            <person name="Gourvil P."/>
            <person name="Marie D."/>
            <person name="Grebert T."/>
            <person name="Bouchier C."/>
            <person name="Le Panse S."/>
            <person name="Gachenot M."/>
            <person name="Rodriguez F."/>
            <person name="Garrido J.L."/>
        </authorList>
    </citation>
    <scope>NUCLEOTIDE SEQUENCE [LARGE SCALE GENOMIC DNA]</scope>
    <source>
        <strain evidence="10 11">RCC1774</strain>
    </source>
</reference>
<dbReference type="EC" id="4.3.99.3" evidence="8"/>
<protein>
    <recommendedName>
        <fullName evidence="8">7-carboxy-7-deazaguanine synthase</fullName>
        <shortName evidence="8">CDG synthase</shortName>
        <ecNumber evidence="8">4.3.99.3</ecNumber>
    </recommendedName>
    <alternativeName>
        <fullName evidence="8">Queuosine biosynthesis protein QueE</fullName>
    </alternativeName>
</protein>
<comment type="cofactor">
    <cofactor evidence="8">
        <name>Mg(2+)</name>
        <dbReference type="ChEBI" id="CHEBI:18420"/>
    </cofactor>
</comment>
<keyword evidence="2 8" id="KW-0949">S-adenosyl-L-methionine</keyword>
<keyword evidence="5 8" id="KW-0408">Iron</keyword>
<dbReference type="InterPro" id="IPR013785">
    <property type="entry name" value="Aldolase_TIM"/>
</dbReference>
<dbReference type="Pfam" id="PF04055">
    <property type="entry name" value="Radical_SAM"/>
    <property type="match status" value="1"/>
</dbReference>
<dbReference type="SUPFAM" id="SSF102114">
    <property type="entry name" value="Radical SAM enzymes"/>
    <property type="match status" value="1"/>
</dbReference>
<dbReference type="SFLD" id="SFLDS00029">
    <property type="entry name" value="Radical_SAM"/>
    <property type="match status" value="1"/>
</dbReference>
<evidence type="ECO:0000313" key="10">
    <source>
        <dbReference type="EMBL" id="PZD73854.1"/>
    </source>
</evidence>
<feature type="binding site" evidence="8">
    <location>
        <position position="58"/>
    </location>
    <ligand>
        <name>[4Fe-4S] cluster</name>
        <dbReference type="ChEBI" id="CHEBI:49883"/>
        <note>4Fe-4S-S-AdoMet</note>
    </ligand>
</feature>
<dbReference type="GO" id="GO:1904047">
    <property type="term" value="F:S-adenosyl-L-methionine binding"/>
    <property type="evidence" value="ECO:0007669"/>
    <property type="project" value="UniProtKB-UniRule"/>
</dbReference>
<dbReference type="HAMAP" id="MF_00917">
    <property type="entry name" value="QueE"/>
    <property type="match status" value="1"/>
</dbReference>
<dbReference type="GO" id="GO:0008616">
    <property type="term" value="P:tRNA queuosine(34) biosynthetic process"/>
    <property type="evidence" value="ECO:0007669"/>
    <property type="project" value="UniProtKB-UniRule"/>
</dbReference>
<feature type="binding site" evidence="8">
    <location>
        <position position="114"/>
    </location>
    <ligand>
        <name>S-adenosyl-L-methionine</name>
        <dbReference type="ChEBI" id="CHEBI:59789"/>
    </ligand>
</feature>
<dbReference type="GO" id="GO:0000287">
    <property type="term" value="F:magnesium ion binding"/>
    <property type="evidence" value="ECO:0007669"/>
    <property type="project" value="UniProtKB-UniRule"/>
</dbReference>
<keyword evidence="4 8" id="KW-0460">Magnesium</keyword>
<keyword evidence="11" id="KW-1185">Reference proteome</keyword>
<keyword evidence="7 8" id="KW-0456">Lyase</keyword>
<evidence type="ECO:0000256" key="7">
    <source>
        <dbReference type="ARBA" id="ARBA00023239"/>
    </source>
</evidence>
<comment type="subunit">
    <text evidence="8">Homodimer.</text>
</comment>
<gene>
    <name evidence="10" type="primary">queE_1</name>
    <name evidence="8" type="synonym">queE</name>
    <name evidence="10" type="ORF">C1752_01731</name>
</gene>
<comment type="function">
    <text evidence="8">Catalyzes the complex heterocyclic radical-mediated conversion of 6-carboxy-5,6,7,8-tetrahydropterin (CPH4) to 7-carboxy-7-deazaguanine (CDG), a step common to the biosynthetic pathways of all 7-deazapurine-containing compounds.</text>
</comment>
<name>A0A2W1JVV7_9CYAN</name>
<dbReference type="AlphaFoldDB" id="A0A2W1JVV7"/>
<dbReference type="GO" id="GO:0016840">
    <property type="term" value="F:carbon-nitrogen lyase activity"/>
    <property type="evidence" value="ECO:0007669"/>
    <property type="project" value="UniProtKB-UniRule"/>
</dbReference>
<dbReference type="GO" id="GO:0051539">
    <property type="term" value="F:4 iron, 4 sulfur cluster binding"/>
    <property type="evidence" value="ECO:0007669"/>
    <property type="project" value="UniProtKB-UniRule"/>
</dbReference>
<comment type="pathway">
    <text evidence="8">Purine metabolism; 7-cyano-7-deazaguanine biosynthesis.</text>
</comment>
<dbReference type="InterPro" id="IPR007197">
    <property type="entry name" value="rSAM"/>
</dbReference>
<feature type="binding site" evidence="8">
    <location>
        <position position="112"/>
    </location>
    <ligand>
        <name>substrate</name>
    </ligand>
</feature>
<comment type="cofactor">
    <cofactor evidence="8">
        <name>S-adenosyl-L-methionine</name>
        <dbReference type="ChEBI" id="CHEBI:59789"/>
    </cofactor>
    <text evidence="8">Binds 1 S-adenosyl-L-methionine per subunit.</text>
</comment>
<dbReference type="Gene3D" id="3.20.20.70">
    <property type="entry name" value="Aldolase class I"/>
    <property type="match status" value="1"/>
</dbReference>
<sequence length="271" mass="30374">MSNAVPTSISTPDALTSSALTTAALVEIFSAIQGEGVNVGTRQIFIRFGGCDLRCRFCDSVHTWHPSETCRIEQTPGLRDFVTYPNPISQTQLLTWIAQQNQPNLHDSISLTGGEPLLHADFLRLFLPQLRDSIHLPIYLETGGHRPQDLQTLLPYLDLIGMDLKLPSVSGETHWREHSQCLKLCQQARIDVFCKVIVAQHTDPEDLQQVLQTIATISPNIPVYLQPVTPLPQSIMQPPTPAQVLQWQADLKQRLKTVRVVPQTHKMLDQL</sequence>
<dbReference type="PANTHER" id="PTHR42836:SF1">
    <property type="entry name" value="7-CARBOXY-7-DEAZAGUANINE SYNTHASE"/>
    <property type="match status" value="1"/>
</dbReference>